<dbReference type="InterPro" id="IPR025227">
    <property type="entry name" value="DUF4169"/>
</dbReference>
<dbReference type="EMBL" id="BMZE01000001">
    <property type="protein sequence ID" value="GHA12002.1"/>
    <property type="molecule type" value="Genomic_DNA"/>
</dbReference>
<reference evidence="2" key="1">
    <citation type="journal article" date="2014" name="Int. J. Syst. Evol. Microbiol.">
        <title>Complete genome sequence of Corynebacterium casei LMG S-19264T (=DSM 44701T), isolated from a smear-ripened cheese.</title>
        <authorList>
            <consortium name="US DOE Joint Genome Institute (JGI-PGF)"/>
            <person name="Walter F."/>
            <person name="Albersmeier A."/>
            <person name="Kalinowski J."/>
            <person name="Ruckert C."/>
        </authorList>
    </citation>
    <scope>NUCLEOTIDE SEQUENCE</scope>
    <source>
        <strain evidence="2">KCTC 32437</strain>
    </source>
</reference>
<keyword evidence="3" id="KW-1185">Reference proteome</keyword>
<dbReference type="Proteomes" id="UP000646579">
    <property type="component" value="Unassembled WGS sequence"/>
</dbReference>
<gene>
    <name evidence="2" type="ORF">GCM10007989_02970</name>
</gene>
<dbReference type="RefSeq" id="WP_189422715.1">
    <property type="nucleotide sequence ID" value="NZ_BMZE01000001.1"/>
</dbReference>
<evidence type="ECO:0000313" key="2">
    <source>
        <dbReference type="EMBL" id="GHA12002.1"/>
    </source>
</evidence>
<comment type="caution">
    <text evidence="2">The sequence shown here is derived from an EMBL/GenBank/DDBJ whole genome shotgun (WGS) entry which is preliminary data.</text>
</comment>
<dbReference type="AlphaFoldDB" id="A0A918RTE6"/>
<evidence type="ECO:0008006" key="4">
    <source>
        <dbReference type="Google" id="ProtNLM"/>
    </source>
</evidence>
<reference evidence="2" key="2">
    <citation type="submission" date="2020-09" db="EMBL/GenBank/DDBJ databases">
        <authorList>
            <person name="Sun Q."/>
            <person name="Kim S."/>
        </authorList>
    </citation>
    <scope>NUCLEOTIDE SEQUENCE</scope>
    <source>
        <strain evidence="2">KCTC 32437</strain>
    </source>
</reference>
<organism evidence="2 3">
    <name type="scientific">Devosia pacifica</name>
    <dbReference type="NCBI Taxonomy" id="1335967"/>
    <lineage>
        <taxon>Bacteria</taxon>
        <taxon>Pseudomonadati</taxon>
        <taxon>Pseudomonadota</taxon>
        <taxon>Alphaproteobacteria</taxon>
        <taxon>Hyphomicrobiales</taxon>
        <taxon>Devosiaceae</taxon>
        <taxon>Devosia</taxon>
    </lineage>
</organism>
<accession>A0A918RTE6</accession>
<feature type="compositionally biased region" description="Basic and acidic residues" evidence="1">
    <location>
        <begin position="33"/>
        <end position="43"/>
    </location>
</feature>
<proteinExistence type="predicted"/>
<name>A0A918RTE6_9HYPH</name>
<sequence length="59" mass="7063">MSEIINLRRARKQRQRLDKELEAQQNRQLHGRTKAERKQDEATRELAAARLDAHRLKDD</sequence>
<feature type="region of interest" description="Disordered" evidence="1">
    <location>
        <begin position="1"/>
        <end position="43"/>
    </location>
</feature>
<dbReference type="Pfam" id="PF13770">
    <property type="entry name" value="DUF4169"/>
    <property type="match status" value="1"/>
</dbReference>
<protein>
    <recommendedName>
        <fullName evidence="4">DUF4169 domain-containing protein</fullName>
    </recommendedName>
</protein>
<evidence type="ECO:0000256" key="1">
    <source>
        <dbReference type="SAM" id="MobiDB-lite"/>
    </source>
</evidence>
<evidence type="ECO:0000313" key="3">
    <source>
        <dbReference type="Proteomes" id="UP000646579"/>
    </source>
</evidence>